<feature type="compositionally biased region" description="Basic and acidic residues" evidence="1">
    <location>
        <begin position="24"/>
        <end position="40"/>
    </location>
</feature>
<proteinExistence type="predicted"/>
<name>X6MVT1_RETFI</name>
<feature type="region of interest" description="Disordered" evidence="1">
    <location>
        <begin position="22"/>
        <end position="118"/>
    </location>
</feature>
<feature type="compositionally biased region" description="Basic and acidic residues" evidence="1">
    <location>
        <begin position="78"/>
        <end position="103"/>
    </location>
</feature>
<evidence type="ECO:0000313" key="2">
    <source>
        <dbReference type="EMBL" id="ETO17210.1"/>
    </source>
</evidence>
<accession>X6MVT1</accession>
<dbReference type="EMBL" id="ASPP01017092">
    <property type="protein sequence ID" value="ETO17210.1"/>
    <property type="molecule type" value="Genomic_DNA"/>
</dbReference>
<evidence type="ECO:0000256" key="1">
    <source>
        <dbReference type="SAM" id="MobiDB-lite"/>
    </source>
</evidence>
<sequence>MIQRANTTANLSNEFQTKVAMKLTPKEYTNDPKQPEKSVSYEDAVDVDADTDEEELVPKEEKKTSFSKLFGQLRKKHSMPELRQSPKHDRKKLSDIGVIKRTDTSPTTQADSEPTHQRYHTTIDATLTIPPLPKKDVHQVTQRIKAKYFAELRKRKLPLTPMVMPMFTVLPDEIDNEDGDRKTTKHFTAPK</sequence>
<gene>
    <name evidence="2" type="ORF">RFI_20120</name>
</gene>
<comment type="caution">
    <text evidence="2">The sequence shown here is derived from an EMBL/GenBank/DDBJ whole genome shotgun (WGS) entry which is preliminary data.</text>
</comment>
<feature type="compositionally biased region" description="Acidic residues" evidence="1">
    <location>
        <begin position="43"/>
        <end position="55"/>
    </location>
</feature>
<reference evidence="2 3" key="1">
    <citation type="journal article" date="2013" name="Curr. Biol.">
        <title>The Genome of the Foraminiferan Reticulomyxa filosa.</title>
        <authorList>
            <person name="Glockner G."/>
            <person name="Hulsmann N."/>
            <person name="Schleicher M."/>
            <person name="Noegel A.A."/>
            <person name="Eichinger L."/>
            <person name="Gallinger C."/>
            <person name="Pawlowski J."/>
            <person name="Sierra R."/>
            <person name="Euteneuer U."/>
            <person name="Pillet L."/>
            <person name="Moustafa A."/>
            <person name="Platzer M."/>
            <person name="Groth M."/>
            <person name="Szafranski K."/>
            <person name="Schliwa M."/>
        </authorList>
    </citation>
    <scope>NUCLEOTIDE SEQUENCE [LARGE SCALE GENOMIC DNA]</scope>
</reference>
<evidence type="ECO:0000313" key="3">
    <source>
        <dbReference type="Proteomes" id="UP000023152"/>
    </source>
</evidence>
<keyword evidence="3" id="KW-1185">Reference proteome</keyword>
<dbReference type="Proteomes" id="UP000023152">
    <property type="component" value="Unassembled WGS sequence"/>
</dbReference>
<organism evidence="2 3">
    <name type="scientific">Reticulomyxa filosa</name>
    <dbReference type="NCBI Taxonomy" id="46433"/>
    <lineage>
        <taxon>Eukaryota</taxon>
        <taxon>Sar</taxon>
        <taxon>Rhizaria</taxon>
        <taxon>Retaria</taxon>
        <taxon>Foraminifera</taxon>
        <taxon>Monothalamids</taxon>
        <taxon>Reticulomyxidae</taxon>
        <taxon>Reticulomyxa</taxon>
    </lineage>
</organism>
<dbReference type="AlphaFoldDB" id="X6MVT1"/>
<protein>
    <submittedName>
        <fullName evidence="2">Uncharacterized protein</fullName>
    </submittedName>
</protein>